<evidence type="ECO:0000313" key="2">
    <source>
        <dbReference type="Proteomes" id="UP000823405"/>
    </source>
</evidence>
<reference evidence="1" key="1">
    <citation type="journal article" date="2020" name="Fungal Divers.">
        <title>Resolving the Mortierellaceae phylogeny through synthesis of multi-gene phylogenetics and phylogenomics.</title>
        <authorList>
            <person name="Vandepol N."/>
            <person name="Liber J."/>
            <person name="Desiro A."/>
            <person name="Na H."/>
            <person name="Kennedy M."/>
            <person name="Barry K."/>
            <person name="Grigoriev I.V."/>
            <person name="Miller A.N."/>
            <person name="O'Donnell K."/>
            <person name="Stajich J.E."/>
            <person name="Bonito G."/>
        </authorList>
    </citation>
    <scope>NUCLEOTIDE SEQUENCE</scope>
    <source>
        <strain evidence="1">NVP60</strain>
    </source>
</reference>
<feature type="non-terminal residue" evidence="1">
    <location>
        <position position="259"/>
    </location>
</feature>
<dbReference type="AlphaFoldDB" id="A0A9P6QNF8"/>
<proteinExistence type="predicted"/>
<comment type="caution">
    <text evidence="1">The sequence shown here is derived from an EMBL/GenBank/DDBJ whole genome shotgun (WGS) entry which is preliminary data.</text>
</comment>
<organism evidence="1 2">
    <name type="scientific">Linnemannia gamsii</name>
    <dbReference type="NCBI Taxonomy" id="64522"/>
    <lineage>
        <taxon>Eukaryota</taxon>
        <taxon>Fungi</taxon>
        <taxon>Fungi incertae sedis</taxon>
        <taxon>Mucoromycota</taxon>
        <taxon>Mortierellomycotina</taxon>
        <taxon>Mortierellomycetes</taxon>
        <taxon>Mortierellales</taxon>
        <taxon>Mortierellaceae</taxon>
        <taxon>Linnemannia</taxon>
    </lineage>
</organism>
<evidence type="ECO:0000313" key="1">
    <source>
        <dbReference type="EMBL" id="KAG0274829.1"/>
    </source>
</evidence>
<dbReference type="OrthoDB" id="2446980at2759"/>
<keyword evidence="2" id="KW-1185">Reference proteome</keyword>
<dbReference type="EMBL" id="JAAAIN010005376">
    <property type="protein sequence ID" value="KAG0274829.1"/>
    <property type="molecule type" value="Genomic_DNA"/>
</dbReference>
<sequence>MEHSSDPDGLLHNYLCSSPHLRHLKAVALPFSLDHMDLHGLLPPVSAPRNGPRAASRVYLPGIWQCRKLQTLHIRIATPNITTRDPSPLPEHSRIAFGYLVRVCPELRELWLSNGGALQEEPSLDMSLLGGFCLLGRLQHLESFSCGTWKEQKVLSAVNLGWIIESGRTVGKRTERQEYLRSIWMELGLLGSRVGSDGALPFDDAATVARLDPKSLASMKPERCFDWTLVDPTLCEELRYLGLAVEVKIFFDVLDGDEG</sequence>
<protein>
    <submittedName>
        <fullName evidence="1">Uncharacterized protein</fullName>
    </submittedName>
</protein>
<accession>A0A9P6QNF8</accession>
<gene>
    <name evidence="1" type="ORF">BGZ97_010433</name>
</gene>
<name>A0A9P6QNF8_9FUNG</name>
<dbReference type="Proteomes" id="UP000823405">
    <property type="component" value="Unassembled WGS sequence"/>
</dbReference>